<dbReference type="InterPro" id="IPR028082">
    <property type="entry name" value="Peripla_BP_I"/>
</dbReference>
<organism evidence="5 6">
    <name type="scientific">Bifidobacterium gallicum DSM 20093 = LMG 11596</name>
    <dbReference type="NCBI Taxonomy" id="561180"/>
    <lineage>
        <taxon>Bacteria</taxon>
        <taxon>Bacillati</taxon>
        <taxon>Actinomycetota</taxon>
        <taxon>Actinomycetes</taxon>
        <taxon>Bifidobacteriales</taxon>
        <taxon>Bifidobacteriaceae</taxon>
        <taxon>Bifidobacterium</taxon>
    </lineage>
</organism>
<evidence type="ECO:0000256" key="2">
    <source>
        <dbReference type="ARBA" id="ARBA00023125"/>
    </source>
</evidence>
<dbReference type="InterPro" id="IPR000843">
    <property type="entry name" value="HTH_LacI"/>
</dbReference>
<dbReference type="AlphaFoldDB" id="A0A087AKP4"/>
<evidence type="ECO:0000259" key="4">
    <source>
        <dbReference type="PROSITE" id="PS50932"/>
    </source>
</evidence>
<proteinExistence type="predicted"/>
<evidence type="ECO:0000313" key="6">
    <source>
        <dbReference type="Proteomes" id="UP000029074"/>
    </source>
</evidence>
<reference evidence="5 6" key="1">
    <citation type="submission" date="2014-03" db="EMBL/GenBank/DDBJ databases">
        <title>Genomics of Bifidobacteria.</title>
        <authorList>
            <person name="Ventura M."/>
            <person name="Milani C."/>
            <person name="Lugli G.A."/>
        </authorList>
    </citation>
    <scope>NUCLEOTIDE SEQUENCE [LARGE SCALE GENOMIC DNA]</scope>
    <source>
        <strain evidence="5 6">LMG 11596</strain>
    </source>
</reference>
<dbReference type="Pfam" id="PF13377">
    <property type="entry name" value="Peripla_BP_3"/>
    <property type="match status" value="1"/>
</dbReference>
<dbReference type="Gene3D" id="1.10.260.40">
    <property type="entry name" value="lambda repressor-like DNA-binding domains"/>
    <property type="match status" value="1"/>
</dbReference>
<dbReference type="Gene3D" id="3.40.50.2300">
    <property type="match status" value="2"/>
</dbReference>
<dbReference type="Pfam" id="PF00356">
    <property type="entry name" value="LacI"/>
    <property type="match status" value="1"/>
</dbReference>
<keyword evidence="2" id="KW-0238">DNA-binding</keyword>
<sequence>MEKRAGIRDVAKAAGVSISTVSRVFSRPEIVSDSTRKRVLEIADKYDFKITRTGTMLKSGQTFRAALLMNESITSWFNTQVFAGIDSILHDKGYDISLFQHIDSAESRERFFTNLPVLRNVDMVFVASFAIEAEEAEQLQRTRVPIVGINVPESSCFDSTISIDDEGGMERATQHLIRLGHRNIVYTCSQPAPTIDSSIDARERGFVRACTQAQLTIPDLRWKVLKVPRGQQFADFALAAVLAEETFPDAICCQMDMMALPLVLKLQHFGHHAPRDYSIIGFDDSPYADTLGLTTMHQDPFEMGAMAARNALKLLNNEPLNEPFQLVEPSLILRSTDERRNVAQIAA</sequence>
<dbReference type="SMART" id="SM00354">
    <property type="entry name" value="HTH_LACI"/>
    <property type="match status" value="1"/>
</dbReference>
<evidence type="ECO:0000313" key="5">
    <source>
        <dbReference type="EMBL" id="KFI59344.1"/>
    </source>
</evidence>
<keyword evidence="6" id="KW-1185">Reference proteome</keyword>
<dbReference type="RefSeq" id="WP_238548612.1">
    <property type="nucleotide sequence ID" value="NZ_ABXB03000008.1"/>
</dbReference>
<dbReference type="Proteomes" id="UP000029074">
    <property type="component" value="Unassembled WGS sequence"/>
</dbReference>
<dbReference type="PANTHER" id="PTHR30146">
    <property type="entry name" value="LACI-RELATED TRANSCRIPTIONAL REPRESSOR"/>
    <property type="match status" value="1"/>
</dbReference>
<dbReference type="SUPFAM" id="SSF47413">
    <property type="entry name" value="lambda repressor-like DNA-binding domains"/>
    <property type="match status" value="1"/>
</dbReference>
<name>A0A087AKP4_9BIFI</name>
<dbReference type="InterPro" id="IPR010982">
    <property type="entry name" value="Lambda_DNA-bd_dom_sf"/>
</dbReference>
<dbReference type="PROSITE" id="PS50932">
    <property type="entry name" value="HTH_LACI_2"/>
    <property type="match status" value="1"/>
</dbReference>
<evidence type="ECO:0000256" key="1">
    <source>
        <dbReference type="ARBA" id="ARBA00023015"/>
    </source>
</evidence>
<dbReference type="SUPFAM" id="SSF53822">
    <property type="entry name" value="Periplasmic binding protein-like I"/>
    <property type="match status" value="1"/>
</dbReference>
<comment type="caution">
    <text evidence="5">The sequence shown here is derived from an EMBL/GenBank/DDBJ whole genome shotgun (WGS) entry which is preliminary data.</text>
</comment>
<dbReference type="GO" id="GO:0000976">
    <property type="term" value="F:transcription cis-regulatory region binding"/>
    <property type="evidence" value="ECO:0007669"/>
    <property type="project" value="TreeGrafter"/>
</dbReference>
<dbReference type="InterPro" id="IPR046335">
    <property type="entry name" value="LacI/GalR-like_sensor"/>
</dbReference>
<dbReference type="GO" id="GO:0003700">
    <property type="term" value="F:DNA-binding transcription factor activity"/>
    <property type="evidence" value="ECO:0007669"/>
    <property type="project" value="TreeGrafter"/>
</dbReference>
<keyword evidence="1" id="KW-0805">Transcription regulation</keyword>
<dbReference type="PANTHER" id="PTHR30146:SF138">
    <property type="entry name" value="TRANSCRIPTIONAL REGULATORY PROTEIN"/>
    <property type="match status" value="1"/>
</dbReference>
<feature type="domain" description="HTH lacI-type" evidence="4">
    <location>
        <begin position="5"/>
        <end position="59"/>
    </location>
</feature>
<dbReference type="CDD" id="cd01392">
    <property type="entry name" value="HTH_LacI"/>
    <property type="match status" value="1"/>
</dbReference>
<dbReference type="EMBL" id="JGYW01000003">
    <property type="protein sequence ID" value="KFI59344.1"/>
    <property type="molecule type" value="Genomic_DNA"/>
</dbReference>
<dbReference type="CDD" id="cd06267">
    <property type="entry name" value="PBP1_LacI_sugar_binding-like"/>
    <property type="match status" value="1"/>
</dbReference>
<protein>
    <submittedName>
        <fullName evidence="5">LacI family transcription regulator</fullName>
    </submittedName>
</protein>
<keyword evidence="3" id="KW-0804">Transcription</keyword>
<accession>A0A087AKP4</accession>
<evidence type="ECO:0000256" key="3">
    <source>
        <dbReference type="ARBA" id="ARBA00023163"/>
    </source>
</evidence>
<gene>
    <name evidence="5" type="ORF">BGLCM_0453</name>
</gene>